<name>A0A4C1X8Z7_EUMVA</name>
<protein>
    <submittedName>
        <fullName evidence="1">Uncharacterized protein</fullName>
    </submittedName>
</protein>
<evidence type="ECO:0000313" key="2">
    <source>
        <dbReference type="Proteomes" id="UP000299102"/>
    </source>
</evidence>
<accession>A0A4C1X8Z7</accession>
<evidence type="ECO:0000313" key="1">
    <source>
        <dbReference type="EMBL" id="GBP60281.1"/>
    </source>
</evidence>
<gene>
    <name evidence="1" type="ORF">EVAR_91563_1</name>
</gene>
<dbReference type="Proteomes" id="UP000299102">
    <property type="component" value="Unassembled WGS sequence"/>
</dbReference>
<proteinExistence type="predicted"/>
<keyword evidence="2" id="KW-1185">Reference proteome</keyword>
<comment type="caution">
    <text evidence="1">The sequence shown here is derived from an EMBL/GenBank/DDBJ whole genome shotgun (WGS) entry which is preliminary data.</text>
</comment>
<dbReference type="AlphaFoldDB" id="A0A4C1X8Z7"/>
<organism evidence="1 2">
    <name type="scientific">Eumeta variegata</name>
    <name type="common">Bagworm moth</name>
    <name type="synonym">Eumeta japonica</name>
    <dbReference type="NCBI Taxonomy" id="151549"/>
    <lineage>
        <taxon>Eukaryota</taxon>
        <taxon>Metazoa</taxon>
        <taxon>Ecdysozoa</taxon>
        <taxon>Arthropoda</taxon>
        <taxon>Hexapoda</taxon>
        <taxon>Insecta</taxon>
        <taxon>Pterygota</taxon>
        <taxon>Neoptera</taxon>
        <taxon>Endopterygota</taxon>
        <taxon>Lepidoptera</taxon>
        <taxon>Glossata</taxon>
        <taxon>Ditrysia</taxon>
        <taxon>Tineoidea</taxon>
        <taxon>Psychidae</taxon>
        <taxon>Oiketicinae</taxon>
        <taxon>Eumeta</taxon>
    </lineage>
</organism>
<sequence>MLIAAHDPLQPQNNHHSVASLLEGNRISNGGGSLDEGRDGEWATRTLTHWRKQNNECCYFTSVFYESVKFLPIEMAICVASKLVTVKLCHSKFTNLKVGTNE</sequence>
<dbReference type="EMBL" id="BGZK01000784">
    <property type="protein sequence ID" value="GBP60281.1"/>
    <property type="molecule type" value="Genomic_DNA"/>
</dbReference>
<reference evidence="1 2" key="1">
    <citation type="journal article" date="2019" name="Commun. Biol.">
        <title>The bagworm genome reveals a unique fibroin gene that provides high tensile strength.</title>
        <authorList>
            <person name="Kono N."/>
            <person name="Nakamura H."/>
            <person name="Ohtoshi R."/>
            <person name="Tomita M."/>
            <person name="Numata K."/>
            <person name="Arakawa K."/>
        </authorList>
    </citation>
    <scope>NUCLEOTIDE SEQUENCE [LARGE SCALE GENOMIC DNA]</scope>
</reference>